<dbReference type="STRING" id="1802669.A2746_01755"/>
<dbReference type="EMBL" id="MGJJ01000028">
    <property type="protein sequence ID" value="OGN04138.1"/>
    <property type="molecule type" value="Genomic_DNA"/>
</dbReference>
<dbReference type="GO" id="GO:0004476">
    <property type="term" value="F:mannose-6-phosphate isomerase activity"/>
    <property type="evidence" value="ECO:0007669"/>
    <property type="project" value="InterPro"/>
</dbReference>
<feature type="domain" description="Bifunctional glucose-6-phosphate/mannose-6-phosphate isomerase C-terminal" evidence="3">
    <location>
        <begin position="192"/>
        <end position="337"/>
    </location>
</feature>
<comment type="similarity">
    <text evidence="1">Belongs to the PGI/PMI family.</text>
</comment>
<comment type="caution">
    <text evidence="4">The sequence shown here is derived from an EMBL/GenBank/DDBJ whole genome shotgun (WGS) entry which is preliminary data.</text>
</comment>
<protein>
    <recommendedName>
        <fullName evidence="3">Bifunctional glucose-6-phosphate/mannose-6-phosphate isomerase C-terminal domain-containing protein</fullName>
    </recommendedName>
</protein>
<dbReference type="GO" id="GO:1901135">
    <property type="term" value="P:carbohydrate derivative metabolic process"/>
    <property type="evidence" value="ECO:0007669"/>
    <property type="project" value="InterPro"/>
</dbReference>
<dbReference type="GO" id="GO:0004347">
    <property type="term" value="F:glucose-6-phosphate isomerase activity"/>
    <property type="evidence" value="ECO:0007669"/>
    <property type="project" value="InterPro"/>
</dbReference>
<evidence type="ECO:0000256" key="2">
    <source>
        <dbReference type="ARBA" id="ARBA00023235"/>
    </source>
</evidence>
<organism evidence="4 5">
    <name type="scientific">Candidatus Yanofskybacteria bacterium RIFCSPHIGHO2_01_FULL_44_22</name>
    <dbReference type="NCBI Taxonomy" id="1802669"/>
    <lineage>
        <taxon>Bacteria</taxon>
        <taxon>Candidatus Yanofskyibacteriota</taxon>
    </lineage>
</organism>
<proteinExistence type="inferred from homology"/>
<dbReference type="Pfam" id="PF10432">
    <property type="entry name" value="bact-PGI_C"/>
    <property type="match status" value="1"/>
</dbReference>
<dbReference type="CDD" id="cd05637">
    <property type="entry name" value="SIS_PGI_PMI_2"/>
    <property type="match status" value="1"/>
</dbReference>
<dbReference type="InterPro" id="IPR046348">
    <property type="entry name" value="SIS_dom_sf"/>
</dbReference>
<gene>
    <name evidence="4" type="ORF">A2746_01755</name>
</gene>
<dbReference type="Proteomes" id="UP000177419">
    <property type="component" value="Unassembled WGS sequence"/>
</dbReference>
<evidence type="ECO:0000313" key="5">
    <source>
        <dbReference type="Proteomes" id="UP000177419"/>
    </source>
</evidence>
<reference evidence="4 5" key="1">
    <citation type="journal article" date="2016" name="Nat. Commun.">
        <title>Thousands of microbial genomes shed light on interconnected biogeochemical processes in an aquifer system.</title>
        <authorList>
            <person name="Anantharaman K."/>
            <person name="Brown C.T."/>
            <person name="Hug L.A."/>
            <person name="Sharon I."/>
            <person name="Castelle C.J."/>
            <person name="Probst A.J."/>
            <person name="Thomas B.C."/>
            <person name="Singh A."/>
            <person name="Wilkins M.J."/>
            <person name="Karaoz U."/>
            <person name="Brodie E.L."/>
            <person name="Williams K.H."/>
            <person name="Hubbard S.S."/>
            <person name="Banfield J.F."/>
        </authorList>
    </citation>
    <scope>NUCLEOTIDE SEQUENCE [LARGE SCALE GENOMIC DNA]</scope>
</reference>
<accession>A0A1F8EUG6</accession>
<evidence type="ECO:0000313" key="4">
    <source>
        <dbReference type="EMBL" id="OGN04138.1"/>
    </source>
</evidence>
<dbReference type="GO" id="GO:0097367">
    <property type="term" value="F:carbohydrate derivative binding"/>
    <property type="evidence" value="ECO:0007669"/>
    <property type="project" value="InterPro"/>
</dbReference>
<dbReference type="SUPFAM" id="SSF53697">
    <property type="entry name" value="SIS domain"/>
    <property type="match status" value="1"/>
</dbReference>
<keyword evidence="2" id="KW-0413">Isomerase</keyword>
<evidence type="ECO:0000259" key="3">
    <source>
        <dbReference type="Pfam" id="PF10432"/>
    </source>
</evidence>
<dbReference type="GO" id="GO:0005975">
    <property type="term" value="P:carbohydrate metabolic process"/>
    <property type="evidence" value="ECO:0007669"/>
    <property type="project" value="InterPro"/>
</dbReference>
<evidence type="ECO:0000256" key="1">
    <source>
        <dbReference type="ARBA" id="ARBA00010523"/>
    </source>
</evidence>
<sequence length="339" mass="38073">MVSKFHFIMKEVLKPSQSMNTLEAVKNFSEQFKYEPVVENSGGFKPQKYSRYIFVGMGGSALAPDLLRVENPNLDIIIHRDYGLPSLSEEILKNCLIVVNSYSGNTEEALSAFNLAVEKKLSLAAITIGGKLLKLAQENSTPYIQMSDLAIQPRMALGLNFRALLKIIGEEAALKETDLLAEELTPENYEADGKEIAEKMGNATPVIYSSRRNGPLAYVWKVILNETAKIPAFSNVLPELNHNEMAGFLSRDLPANYHFVFLKDKEDDRKILKRMEVAEKLYREQGQSLQVINLNGKTVCHKIFSSIILAHWTAYHKALTTGADPDDMAVVEEFKRLMQ</sequence>
<name>A0A1F8EUG6_9BACT</name>
<dbReference type="InterPro" id="IPR019490">
    <property type="entry name" value="Glu6P/Mann6P_isomerase_C"/>
</dbReference>
<dbReference type="AlphaFoldDB" id="A0A1F8EUG6"/>
<dbReference type="Gene3D" id="3.40.50.10490">
    <property type="entry name" value="Glucose-6-phosphate isomerase like protein, domain 1"/>
    <property type="match status" value="2"/>
</dbReference>